<accession>A0AA96J7R1</accession>
<evidence type="ECO:0000313" key="3">
    <source>
        <dbReference type="Proteomes" id="UP001304515"/>
    </source>
</evidence>
<protein>
    <submittedName>
        <fullName evidence="1">Uncharacterized protein</fullName>
    </submittedName>
</protein>
<dbReference type="AlphaFoldDB" id="A0AA96J7R1"/>
<proteinExistence type="predicted"/>
<dbReference type="Proteomes" id="UP001304515">
    <property type="component" value="Chromosome"/>
</dbReference>
<dbReference type="KEGG" id="fcj:RN605_04710"/>
<keyword evidence="3" id="KW-1185">Reference proteome</keyword>
<sequence length="444" mass="48123">MQIFQSTNNQNNFKLNGLTYPKNFIIIKQGDTNIAVHNAYDTNHQLLGSTHFSQIQVNGITYSSQSALMAALSTLLFAKQFNYIVQDINATKLVSVGDISVDSNDVTIEYAEWLINGVTFSTLTETVLSVPFASSGNTRIDIIIGNAEYQIQRISGVETTGIALAPIIPIDSVYITQMVVSDNAIGTPSTPITGLLYVEKKEFTEIPIYDTGNIAPNLINESSAFRIYSTGTTSVKGFTTSTEFLNTYLYVGKEIKIANSSNLEVILSHNHPSVDLVMKFPDESDLTLQPNEVAIFKFTKTSEIYAEFISVNRTTVSSGSTPSGSVEISFGATFDGGGSDIDVDSYVDVIIPKNIIITNYTLLADVSGDINISVTKDVYSNFPPTSGDTITGGNNPFITSDIKNQDSTLTGWTTSINEGDIIRFTVNSCTDITKATLSLKGYAS</sequence>
<organism evidence="1">
    <name type="scientific">Flavobacterium capsici</name>
    <dbReference type="NCBI Taxonomy" id="3075618"/>
    <lineage>
        <taxon>Bacteria</taxon>
        <taxon>Pseudomonadati</taxon>
        <taxon>Bacteroidota</taxon>
        <taxon>Flavobacteriia</taxon>
        <taxon>Flavobacteriales</taxon>
        <taxon>Flavobacteriaceae</taxon>
        <taxon>Flavobacterium</taxon>
    </lineage>
</organism>
<accession>A0AA96J5T9</accession>
<dbReference type="EMBL" id="CP134878">
    <property type="protein sequence ID" value="WNM18614.1"/>
    <property type="molecule type" value="Genomic_DNA"/>
</dbReference>
<evidence type="ECO:0000313" key="1">
    <source>
        <dbReference type="EMBL" id="WNM18614.1"/>
    </source>
</evidence>
<evidence type="ECO:0000313" key="2">
    <source>
        <dbReference type="EMBL" id="WNM22665.1"/>
    </source>
</evidence>
<name>A0AA96J7R1_9FLAO</name>
<dbReference type="RefSeq" id="WP_313322662.1">
    <property type="nucleotide sequence ID" value="NZ_CP134878.1"/>
</dbReference>
<gene>
    <name evidence="2" type="ORF">RN605_04710</name>
    <name evidence="1" type="ORF">RN608_11410</name>
</gene>
<dbReference type="EMBL" id="CP134890">
    <property type="protein sequence ID" value="WNM22665.1"/>
    <property type="molecule type" value="Genomic_DNA"/>
</dbReference>
<reference evidence="1 3" key="1">
    <citation type="submission" date="2023-09" db="EMBL/GenBank/DDBJ databases">
        <title>Flavobacterium sp. a novel bacteria isolate from Pepper rhizosphere.</title>
        <authorList>
            <person name="Peng Y."/>
            <person name="Lee J."/>
        </authorList>
    </citation>
    <scope>NUCLEOTIDE SEQUENCE</scope>
    <source>
        <strain evidence="1">PMR2A8</strain>
        <strain evidence="2 3">PMTSA4</strain>
    </source>
</reference>